<evidence type="ECO:0000256" key="1">
    <source>
        <dbReference type="ARBA" id="ARBA00008645"/>
    </source>
</evidence>
<dbReference type="InterPro" id="IPR029058">
    <property type="entry name" value="AB_hydrolase_fold"/>
</dbReference>
<gene>
    <name evidence="4" type="ORF">OTU49_003519</name>
</gene>
<comment type="similarity">
    <text evidence="1">Belongs to the AB hydrolase superfamily.</text>
</comment>
<dbReference type="SUPFAM" id="SSF53474">
    <property type="entry name" value="alpha/beta-Hydrolases"/>
    <property type="match status" value="1"/>
</dbReference>
<dbReference type="AlphaFoldDB" id="A0AAW0XHE9"/>
<dbReference type="PANTHER" id="PTHR43798">
    <property type="entry name" value="MONOACYLGLYCEROL LIPASE"/>
    <property type="match status" value="1"/>
</dbReference>
<dbReference type="PANTHER" id="PTHR43798:SF14">
    <property type="entry name" value="SERINE HYDROLASE-LIKE PROTEIN DDB_G0286239"/>
    <property type="match status" value="1"/>
</dbReference>
<dbReference type="Proteomes" id="UP001445076">
    <property type="component" value="Unassembled WGS sequence"/>
</dbReference>
<evidence type="ECO:0000256" key="2">
    <source>
        <dbReference type="ARBA" id="ARBA00022801"/>
    </source>
</evidence>
<sequence length="318" mass="35816">MQENGVKWSELSVEVGWGVLRGKTCVVDGGTTNDHLKILCLHGWLDNANSFDTLVPLLPTGVEVLTLDLPGHGLSDHLPPGAHYNCMTYLLNVRLAVTKLGWQKFAFMSHSMGAFIANYYTALFPEDVIALIQLDYMLPYHSQDIIATWRAEVKMLTKTKPSEKIQPLHTKDVAIQRLINARTYGSNIEDVSIDEDSAEILLLRSARCIDGGYRWCHDIRVHSRFIMLFGLDNWQTVISRITCPVLLLRATNGVCKYYPEALCKTVLETYSSGSRSFHYRVVNGGHHVHLTNPERVAPHLIQFLSHITQPIHLTASKL</sequence>
<evidence type="ECO:0000259" key="3">
    <source>
        <dbReference type="Pfam" id="PF00561"/>
    </source>
</evidence>
<reference evidence="4 5" key="1">
    <citation type="journal article" date="2024" name="BMC Genomics">
        <title>Genome assembly of redclaw crayfish (Cherax quadricarinatus) provides insights into its immune adaptation and hypoxia tolerance.</title>
        <authorList>
            <person name="Liu Z."/>
            <person name="Zheng J."/>
            <person name="Li H."/>
            <person name="Fang K."/>
            <person name="Wang S."/>
            <person name="He J."/>
            <person name="Zhou D."/>
            <person name="Weng S."/>
            <person name="Chi M."/>
            <person name="Gu Z."/>
            <person name="He J."/>
            <person name="Li F."/>
            <person name="Wang M."/>
        </authorList>
    </citation>
    <scope>NUCLEOTIDE SEQUENCE [LARGE SCALE GENOMIC DNA]</scope>
    <source>
        <strain evidence="4">ZL_2023a</strain>
    </source>
</reference>
<keyword evidence="5" id="KW-1185">Reference proteome</keyword>
<dbReference type="GO" id="GO:0016787">
    <property type="term" value="F:hydrolase activity"/>
    <property type="evidence" value="ECO:0007669"/>
    <property type="project" value="UniProtKB-KW"/>
</dbReference>
<accession>A0AAW0XHE9</accession>
<evidence type="ECO:0000313" key="5">
    <source>
        <dbReference type="Proteomes" id="UP001445076"/>
    </source>
</evidence>
<organism evidence="4 5">
    <name type="scientific">Cherax quadricarinatus</name>
    <name type="common">Australian red claw crayfish</name>
    <dbReference type="NCBI Taxonomy" id="27406"/>
    <lineage>
        <taxon>Eukaryota</taxon>
        <taxon>Metazoa</taxon>
        <taxon>Ecdysozoa</taxon>
        <taxon>Arthropoda</taxon>
        <taxon>Crustacea</taxon>
        <taxon>Multicrustacea</taxon>
        <taxon>Malacostraca</taxon>
        <taxon>Eumalacostraca</taxon>
        <taxon>Eucarida</taxon>
        <taxon>Decapoda</taxon>
        <taxon>Pleocyemata</taxon>
        <taxon>Astacidea</taxon>
        <taxon>Parastacoidea</taxon>
        <taxon>Parastacidae</taxon>
        <taxon>Cherax</taxon>
    </lineage>
</organism>
<keyword evidence="2" id="KW-0378">Hydrolase</keyword>
<dbReference type="Pfam" id="PF00561">
    <property type="entry name" value="Abhydrolase_1"/>
    <property type="match status" value="1"/>
</dbReference>
<proteinExistence type="inferred from homology"/>
<dbReference type="InterPro" id="IPR050266">
    <property type="entry name" value="AB_hydrolase_sf"/>
</dbReference>
<evidence type="ECO:0000313" key="4">
    <source>
        <dbReference type="EMBL" id="KAK8739186.1"/>
    </source>
</evidence>
<dbReference type="GO" id="GO:0016020">
    <property type="term" value="C:membrane"/>
    <property type="evidence" value="ECO:0007669"/>
    <property type="project" value="TreeGrafter"/>
</dbReference>
<feature type="domain" description="AB hydrolase-1" evidence="3">
    <location>
        <begin position="38"/>
        <end position="132"/>
    </location>
</feature>
<protein>
    <recommendedName>
        <fullName evidence="3">AB hydrolase-1 domain-containing protein</fullName>
    </recommendedName>
</protein>
<dbReference type="InterPro" id="IPR000073">
    <property type="entry name" value="AB_hydrolase_1"/>
</dbReference>
<name>A0AAW0XHE9_CHEQU</name>
<dbReference type="EMBL" id="JARKIK010000037">
    <property type="protein sequence ID" value="KAK8739186.1"/>
    <property type="molecule type" value="Genomic_DNA"/>
</dbReference>
<comment type="caution">
    <text evidence="4">The sequence shown here is derived from an EMBL/GenBank/DDBJ whole genome shotgun (WGS) entry which is preliminary data.</text>
</comment>
<dbReference type="Gene3D" id="3.40.50.1820">
    <property type="entry name" value="alpha/beta hydrolase"/>
    <property type="match status" value="1"/>
</dbReference>